<comment type="similarity">
    <text evidence="3 10">Belongs to the peptidase S10 family.</text>
</comment>
<keyword evidence="10" id="KW-0378">Hydrolase</keyword>
<dbReference type="Proteomes" id="UP001153069">
    <property type="component" value="Unassembled WGS sequence"/>
</dbReference>
<dbReference type="InterPro" id="IPR033124">
    <property type="entry name" value="Ser_caboxypep_his_AS"/>
</dbReference>
<evidence type="ECO:0000313" key="12">
    <source>
        <dbReference type="EMBL" id="CAB9528033.1"/>
    </source>
</evidence>
<accession>A0A9N8EWG7</accession>
<gene>
    <name evidence="12" type="ORF">SEMRO_2131_G315860.1</name>
</gene>
<evidence type="ECO:0000256" key="7">
    <source>
        <dbReference type="ARBA" id="ARBA00022989"/>
    </source>
</evidence>
<dbReference type="GO" id="GO:0005794">
    <property type="term" value="C:Golgi apparatus"/>
    <property type="evidence" value="ECO:0007669"/>
    <property type="project" value="UniProtKB-SubCell"/>
</dbReference>
<name>A0A9N8EWG7_9STRA</name>
<dbReference type="EMBL" id="CAICTM010002129">
    <property type="protein sequence ID" value="CAB9528033.1"/>
    <property type="molecule type" value="Genomic_DNA"/>
</dbReference>
<proteinExistence type="inferred from homology"/>
<feature type="chain" id="PRO_5040538368" description="Carboxypeptidase" evidence="10">
    <location>
        <begin position="22"/>
        <end position="576"/>
    </location>
</feature>
<dbReference type="InterPro" id="IPR029058">
    <property type="entry name" value="AB_hydrolase_fold"/>
</dbReference>
<keyword evidence="8" id="KW-0333">Golgi apparatus</keyword>
<dbReference type="SUPFAM" id="SSF53474">
    <property type="entry name" value="alpha/beta-Hydrolases"/>
    <property type="match status" value="1"/>
</dbReference>
<evidence type="ECO:0000256" key="10">
    <source>
        <dbReference type="RuleBase" id="RU361156"/>
    </source>
</evidence>
<dbReference type="PRINTS" id="PR00724">
    <property type="entry name" value="CRBOXYPTASEC"/>
</dbReference>
<dbReference type="PANTHER" id="PTHR11802">
    <property type="entry name" value="SERINE PROTEASE FAMILY S10 SERINE CARBOXYPEPTIDASE"/>
    <property type="match status" value="1"/>
</dbReference>
<evidence type="ECO:0000256" key="11">
    <source>
        <dbReference type="SAM" id="Phobius"/>
    </source>
</evidence>
<dbReference type="EC" id="3.4.16.-" evidence="10"/>
<keyword evidence="5" id="KW-0053">Apoptosis</keyword>
<dbReference type="Gene3D" id="3.40.50.1820">
    <property type="entry name" value="alpha/beta hydrolase"/>
    <property type="match status" value="1"/>
</dbReference>
<dbReference type="OrthoDB" id="443318at2759"/>
<evidence type="ECO:0000256" key="4">
    <source>
        <dbReference type="ARBA" id="ARBA00022692"/>
    </source>
</evidence>
<sequence>MKKVSSSVLCVLLVLGSMVQASVSLKAKSEYLVKGLGDVTPAYNEFDGEMYAGMIPIHNDTDKNTNQREGEIMFWLFAPRKPLVPNTLVKWLNGGPGCSSFQCGNLFETGPVTVPLNPAGWCCATEDEPLQVNEYAWTSRTYMLFVEQPVGVGFSWGPMPQTEDDVADDMVGWLHNFFTIFEELQTFDFYIVGESYAGMYAPAIARGIHHANRRNDNVENDHGRTINLKGIGLGNGWIDVEIQGSAVIHYAWWHGMIDQRQRDAFMQEWNTCLYSSPVNPQHKEEDNHLIDKPYHAFTTPEECGIEAAILKAAGQDIWKGKLEPNTYDVTTWDAYPVIQGANTTTFQQFYNNPAVQKALNAPVGVFWEGCVPGAGRRRRLEHIGRRRRLQGEPGSIMLDNDRPLSVLPYIAELLDDTDIRVLVYNADMDMSVCAQGSENSLTAMQWSGAEDWATQERGLWTTDTQVDKVAGYAKEVKGLTFVVVRNSGHMVPYNQPLNGLDLLTRFLRNESFVDHALPFYTADELLAAETKTKSARESFVTWRDILVYAVLLVAGFGVGYLASNQSRRDGYESVKH</sequence>
<evidence type="ECO:0000313" key="13">
    <source>
        <dbReference type="Proteomes" id="UP001153069"/>
    </source>
</evidence>
<keyword evidence="7 11" id="KW-1133">Transmembrane helix</keyword>
<evidence type="ECO:0000256" key="8">
    <source>
        <dbReference type="ARBA" id="ARBA00023034"/>
    </source>
</evidence>
<dbReference type="InterPro" id="IPR018202">
    <property type="entry name" value="Ser_caboxypep_ser_AS"/>
</dbReference>
<dbReference type="GO" id="GO:0004185">
    <property type="term" value="F:serine-type carboxypeptidase activity"/>
    <property type="evidence" value="ECO:0007669"/>
    <property type="project" value="UniProtKB-UniRule"/>
</dbReference>
<evidence type="ECO:0000256" key="3">
    <source>
        <dbReference type="ARBA" id="ARBA00009431"/>
    </source>
</evidence>
<evidence type="ECO:0000256" key="1">
    <source>
        <dbReference type="ARBA" id="ARBA00001003"/>
    </source>
</evidence>
<evidence type="ECO:0000256" key="6">
    <source>
        <dbReference type="ARBA" id="ARBA00022729"/>
    </source>
</evidence>
<keyword evidence="4 11" id="KW-0812">Transmembrane</keyword>
<organism evidence="12 13">
    <name type="scientific">Seminavis robusta</name>
    <dbReference type="NCBI Taxonomy" id="568900"/>
    <lineage>
        <taxon>Eukaryota</taxon>
        <taxon>Sar</taxon>
        <taxon>Stramenopiles</taxon>
        <taxon>Ochrophyta</taxon>
        <taxon>Bacillariophyta</taxon>
        <taxon>Bacillariophyceae</taxon>
        <taxon>Bacillariophycidae</taxon>
        <taxon>Naviculales</taxon>
        <taxon>Naviculaceae</taxon>
        <taxon>Seminavis</taxon>
    </lineage>
</organism>
<dbReference type="PANTHER" id="PTHR11802:SF190">
    <property type="entry name" value="PHEROMONE-PROCESSING CARBOXYPEPTIDASE KEX1"/>
    <property type="match status" value="1"/>
</dbReference>
<dbReference type="AlphaFoldDB" id="A0A9N8EWG7"/>
<evidence type="ECO:0000256" key="5">
    <source>
        <dbReference type="ARBA" id="ARBA00022703"/>
    </source>
</evidence>
<feature type="transmembrane region" description="Helical" evidence="11">
    <location>
        <begin position="545"/>
        <end position="563"/>
    </location>
</feature>
<dbReference type="InterPro" id="IPR001563">
    <property type="entry name" value="Peptidase_S10"/>
</dbReference>
<dbReference type="PROSITE" id="PS00560">
    <property type="entry name" value="CARBOXYPEPT_SER_HIS"/>
    <property type="match status" value="1"/>
</dbReference>
<keyword evidence="13" id="KW-1185">Reference proteome</keyword>
<keyword evidence="10" id="KW-0645">Protease</keyword>
<keyword evidence="9 11" id="KW-0472">Membrane</keyword>
<evidence type="ECO:0000256" key="9">
    <source>
        <dbReference type="ARBA" id="ARBA00023136"/>
    </source>
</evidence>
<reference evidence="12" key="1">
    <citation type="submission" date="2020-06" db="EMBL/GenBank/DDBJ databases">
        <authorList>
            <consortium name="Plant Systems Biology data submission"/>
        </authorList>
    </citation>
    <scope>NUCLEOTIDE SEQUENCE</scope>
    <source>
        <strain evidence="12">D6</strain>
    </source>
</reference>
<protein>
    <recommendedName>
        <fullName evidence="10">Carboxypeptidase</fullName>
        <ecNumber evidence="10">3.4.16.-</ecNumber>
    </recommendedName>
</protein>
<dbReference type="PROSITE" id="PS00131">
    <property type="entry name" value="CARBOXYPEPT_SER_SER"/>
    <property type="match status" value="1"/>
</dbReference>
<keyword evidence="6 10" id="KW-0732">Signal</keyword>
<feature type="signal peptide" evidence="10">
    <location>
        <begin position="1"/>
        <end position="21"/>
    </location>
</feature>
<keyword evidence="10 12" id="KW-0121">Carboxypeptidase</keyword>
<comment type="subcellular location">
    <subcellularLocation>
        <location evidence="2">Golgi apparatus</location>
        <location evidence="2">trans-Golgi network membrane</location>
        <topology evidence="2">Single-pass type I membrane protein</topology>
    </subcellularLocation>
</comment>
<dbReference type="GO" id="GO:0006508">
    <property type="term" value="P:proteolysis"/>
    <property type="evidence" value="ECO:0007669"/>
    <property type="project" value="UniProtKB-KW"/>
</dbReference>
<comment type="catalytic activity">
    <reaction evidence="1">
        <text>Preferential release of a C-terminal arginine or lysine residue.</text>
        <dbReference type="EC" id="3.4.16.6"/>
    </reaction>
</comment>
<dbReference type="Pfam" id="PF00450">
    <property type="entry name" value="Peptidase_S10"/>
    <property type="match status" value="1"/>
</dbReference>
<evidence type="ECO:0000256" key="2">
    <source>
        <dbReference type="ARBA" id="ARBA00004393"/>
    </source>
</evidence>
<comment type="caution">
    <text evidence="12">The sequence shown here is derived from an EMBL/GenBank/DDBJ whole genome shotgun (WGS) entry which is preliminary data.</text>
</comment>